<evidence type="ECO:0000313" key="2">
    <source>
        <dbReference type="Proteomes" id="UP000799778"/>
    </source>
</evidence>
<reference evidence="1" key="1">
    <citation type="journal article" date="2020" name="Stud. Mycol.">
        <title>101 Dothideomycetes genomes: a test case for predicting lifestyles and emergence of pathogens.</title>
        <authorList>
            <person name="Haridas S."/>
            <person name="Albert R."/>
            <person name="Binder M."/>
            <person name="Bloem J."/>
            <person name="Labutti K."/>
            <person name="Salamov A."/>
            <person name="Andreopoulos B."/>
            <person name="Baker S."/>
            <person name="Barry K."/>
            <person name="Bills G."/>
            <person name="Bluhm B."/>
            <person name="Cannon C."/>
            <person name="Castanera R."/>
            <person name="Culley D."/>
            <person name="Daum C."/>
            <person name="Ezra D."/>
            <person name="Gonzalez J."/>
            <person name="Henrissat B."/>
            <person name="Kuo A."/>
            <person name="Liang C."/>
            <person name="Lipzen A."/>
            <person name="Lutzoni F."/>
            <person name="Magnuson J."/>
            <person name="Mondo S."/>
            <person name="Nolan M."/>
            <person name="Ohm R."/>
            <person name="Pangilinan J."/>
            <person name="Park H.-J."/>
            <person name="Ramirez L."/>
            <person name="Alfaro M."/>
            <person name="Sun H."/>
            <person name="Tritt A."/>
            <person name="Yoshinaga Y."/>
            <person name="Zwiers L.-H."/>
            <person name="Turgeon B."/>
            <person name="Goodwin S."/>
            <person name="Spatafora J."/>
            <person name="Crous P."/>
            <person name="Grigoriev I."/>
        </authorList>
    </citation>
    <scope>NUCLEOTIDE SEQUENCE</scope>
    <source>
        <strain evidence="1">CBS 175.79</strain>
    </source>
</reference>
<sequence length="154" mass="16531">MAITTTTHAHPLNHPLHARAEGSCSTTHLPTESTYLSTIPLFCRHFSPPAKISTSSPVTLTYTLPSYSSPDVNWVYKISIPRKGDNEASTEVNEGDCVARMGEVLTEGKLGGAYCVVDGTEDVLFKGGSADVAWGGLVNGGVVRFESYRRKGDL</sequence>
<dbReference type="EMBL" id="ML978078">
    <property type="protein sequence ID" value="KAF2009449.1"/>
    <property type="molecule type" value="Genomic_DNA"/>
</dbReference>
<gene>
    <name evidence="1" type="ORF">BU24DRAFT_467827</name>
</gene>
<name>A0A6A5X969_9PLEO</name>
<dbReference type="RefSeq" id="XP_033377788.1">
    <property type="nucleotide sequence ID" value="XM_033532477.1"/>
</dbReference>
<dbReference type="GeneID" id="54289874"/>
<organism evidence="1 2">
    <name type="scientific">Aaosphaeria arxii CBS 175.79</name>
    <dbReference type="NCBI Taxonomy" id="1450172"/>
    <lineage>
        <taxon>Eukaryota</taxon>
        <taxon>Fungi</taxon>
        <taxon>Dikarya</taxon>
        <taxon>Ascomycota</taxon>
        <taxon>Pezizomycotina</taxon>
        <taxon>Dothideomycetes</taxon>
        <taxon>Pleosporomycetidae</taxon>
        <taxon>Pleosporales</taxon>
        <taxon>Pleosporales incertae sedis</taxon>
        <taxon>Aaosphaeria</taxon>
    </lineage>
</organism>
<dbReference type="OrthoDB" id="3797426at2759"/>
<protein>
    <submittedName>
        <fullName evidence="1">Uncharacterized protein</fullName>
    </submittedName>
</protein>
<accession>A0A6A5X969</accession>
<keyword evidence="2" id="KW-1185">Reference proteome</keyword>
<proteinExistence type="predicted"/>
<dbReference type="AlphaFoldDB" id="A0A6A5X969"/>
<evidence type="ECO:0000313" key="1">
    <source>
        <dbReference type="EMBL" id="KAF2009449.1"/>
    </source>
</evidence>
<dbReference type="Proteomes" id="UP000799778">
    <property type="component" value="Unassembled WGS sequence"/>
</dbReference>